<protein>
    <submittedName>
        <fullName evidence="4">CPBP family intramembrane glutamic endopeptidase</fullName>
        <ecNumber evidence="4">3.4.-.-</ecNumber>
    </submittedName>
</protein>
<sequence>MPLVGTLLVGFGEEFLFRRVILPYFLKKFPIRKVIILSALVFGVFHALNIFAGSDVKAVMVQVVTTTILGFYYAHLYLLMQKITWCAVDHGLWDYIVFNKAAASIPLIMGLLIAQVVLRIVMTIIMARRVAKIAKS</sequence>
<dbReference type="Proteomes" id="UP001595807">
    <property type="component" value="Unassembled WGS sequence"/>
</dbReference>
<feature type="transmembrane region" description="Helical" evidence="2">
    <location>
        <begin position="58"/>
        <end position="80"/>
    </location>
</feature>
<dbReference type="PANTHER" id="PTHR36435:SF1">
    <property type="entry name" value="CAAX AMINO TERMINAL PROTEASE FAMILY PROTEIN"/>
    <property type="match status" value="1"/>
</dbReference>
<keyword evidence="5" id="KW-1185">Reference proteome</keyword>
<gene>
    <name evidence="4" type="ORF">ACFORF_04385</name>
</gene>
<comment type="similarity">
    <text evidence="1">Belongs to the UPF0177 family.</text>
</comment>
<dbReference type="GO" id="GO:0016787">
    <property type="term" value="F:hydrolase activity"/>
    <property type="evidence" value="ECO:0007669"/>
    <property type="project" value="UniProtKB-KW"/>
</dbReference>
<evidence type="ECO:0000259" key="3">
    <source>
        <dbReference type="Pfam" id="PF02517"/>
    </source>
</evidence>
<feature type="domain" description="CAAX prenyl protease 2/Lysostaphin resistance protein A-like" evidence="3">
    <location>
        <begin position="3"/>
        <end position="96"/>
    </location>
</feature>
<reference evidence="5" key="1">
    <citation type="journal article" date="2019" name="Int. J. Syst. Evol. Microbiol.">
        <title>The Global Catalogue of Microorganisms (GCM) 10K type strain sequencing project: providing services to taxonomists for standard genome sequencing and annotation.</title>
        <authorList>
            <consortium name="The Broad Institute Genomics Platform"/>
            <consortium name="The Broad Institute Genome Sequencing Center for Infectious Disease"/>
            <person name="Wu L."/>
            <person name="Ma J."/>
        </authorList>
    </citation>
    <scope>NUCLEOTIDE SEQUENCE [LARGE SCALE GENOMIC DNA]</scope>
    <source>
        <strain evidence="5">CCUG 67170</strain>
    </source>
</reference>
<dbReference type="InterPro" id="IPR052710">
    <property type="entry name" value="CAAX_protease"/>
</dbReference>
<keyword evidence="2" id="KW-0812">Transmembrane</keyword>
<dbReference type="InterPro" id="IPR003675">
    <property type="entry name" value="Rce1/LyrA-like_dom"/>
</dbReference>
<dbReference type="EC" id="3.4.-.-" evidence="4"/>
<dbReference type="PANTHER" id="PTHR36435">
    <property type="entry name" value="SLR1288 PROTEIN"/>
    <property type="match status" value="1"/>
</dbReference>
<evidence type="ECO:0000313" key="5">
    <source>
        <dbReference type="Proteomes" id="UP001595807"/>
    </source>
</evidence>
<accession>A0ABV8CW12</accession>
<keyword evidence="4" id="KW-0378">Hydrolase</keyword>
<feature type="transmembrane region" description="Helical" evidence="2">
    <location>
        <begin position="101"/>
        <end position="127"/>
    </location>
</feature>
<evidence type="ECO:0000313" key="4">
    <source>
        <dbReference type="EMBL" id="MFC3927850.1"/>
    </source>
</evidence>
<evidence type="ECO:0000256" key="2">
    <source>
        <dbReference type="SAM" id="Phobius"/>
    </source>
</evidence>
<dbReference type="RefSeq" id="WP_380425858.1">
    <property type="nucleotide sequence ID" value="NZ_JBHRZV010000029.1"/>
</dbReference>
<keyword evidence="2" id="KW-1133">Transmembrane helix</keyword>
<proteinExistence type="inferred from homology"/>
<dbReference type="EMBL" id="JBHRZV010000029">
    <property type="protein sequence ID" value="MFC3927850.1"/>
    <property type="molecule type" value="Genomic_DNA"/>
</dbReference>
<keyword evidence="2" id="KW-0472">Membrane</keyword>
<organism evidence="4 5">
    <name type="scientific">Streptococcus caprae</name>
    <dbReference type="NCBI Taxonomy" id="1640501"/>
    <lineage>
        <taxon>Bacteria</taxon>
        <taxon>Bacillati</taxon>
        <taxon>Bacillota</taxon>
        <taxon>Bacilli</taxon>
        <taxon>Lactobacillales</taxon>
        <taxon>Streptococcaceae</taxon>
        <taxon>Streptococcus</taxon>
    </lineage>
</organism>
<feature type="transmembrane region" description="Helical" evidence="2">
    <location>
        <begin position="34"/>
        <end position="52"/>
    </location>
</feature>
<evidence type="ECO:0000256" key="1">
    <source>
        <dbReference type="ARBA" id="ARBA00009067"/>
    </source>
</evidence>
<comment type="caution">
    <text evidence="4">The sequence shown here is derived from an EMBL/GenBank/DDBJ whole genome shotgun (WGS) entry which is preliminary data.</text>
</comment>
<name>A0ABV8CW12_9STRE</name>
<dbReference type="Pfam" id="PF02517">
    <property type="entry name" value="Rce1-like"/>
    <property type="match status" value="1"/>
</dbReference>